<dbReference type="CDD" id="cd00086">
    <property type="entry name" value="homeodomain"/>
    <property type="match status" value="1"/>
</dbReference>
<accession>A0A251QUI1</accession>
<dbReference type="PROSITE" id="PS50071">
    <property type="entry name" value="HOMEOBOX_2"/>
    <property type="match status" value="1"/>
</dbReference>
<evidence type="ECO:0000256" key="5">
    <source>
        <dbReference type="ARBA" id="ARBA00023155"/>
    </source>
</evidence>
<dbReference type="Gene3D" id="1.10.10.60">
    <property type="entry name" value="Homeodomain-like"/>
    <property type="match status" value="1"/>
</dbReference>
<dbReference type="PROSITE" id="PS00027">
    <property type="entry name" value="HOMEOBOX_1"/>
    <property type="match status" value="1"/>
</dbReference>
<evidence type="ECO:0000256" key="7">
    <source>
        <dbReference type="ARBA" id="ARBA00023242"/>
    </source>
</evidence>
<evidence type="ECO:0000256" key="10">
    <source>
        <dbReference type="SAM" id="Coils"/>
    </source>
</evidence>
<dbReference type="InterPro" id="IPR050762">
    <property type="entry name" value="HD-ZIP_Homeobox_LZ_Class_II"/>
</dbReference>
<comment type="subcellular location">
    <subcellularLocation>
        <location evidence="1 8 9">Nucleus</location>
    </subcellularLocation>
</comment>
<dbReference type="Pfam" id="PF02183">
    <property type="entry name" value="HALZ"/>
    <property type="match status" value="1"/>
</dbReference>
<reference evidence="12 13" key="1">
    <citation type="journal article" date="2013" name="Nat. Genet.">
        <title>The high-quality draft genome of peach (Prunus persica) identifies unique patterns of genetic diversity, domestication and genome evolution.</title>
        <authorList>
            <consortium name="International Peach Genome Initiative"/>
            <person name="Verde I."/>
            <person name="Abbott A.G."/>
            <person name="Scalabrin S."/>
            <person name="Jung S."/>
            <person name="Shu S."/>
            <person name="Marroni F."/>
            <person name="Zhebentyayeva T."/>
            <person name="Dettori M.T."/>
            <person name="Grimwood J."/>
            <person name="Cattonaro F."/>
            <person name="Zuccolo A."/>
            <person name="Rossini L."/>
            <person name="Jenkins J."/>
            <person name="Vendramin E."/>
            <person name="Meisel L.A."/>
            <person name="Decroocq V."/>
            <person name="Sosinski B."/>
            <person name="Prochnik S."/>
            <person name="Mitros T."/>
            <person name="Policriti A."/>
            <person name="Cipriani G."/>
            <person name="Dondini L."/>
            <person name="Ficklin S."/>
            <person name="Goodstein D.M."/>
            <person name="Xuan P."/>
            <person name="Del Fabbro C."/>
            <person name="Aramini V."/>
            <person name="Copetti D."/>
            <person name="Gonzalez S."/>
            <person name="Horner D.S."/>
            <person name="Falchi R."/>
            <person name="Lucas S."/>
            <person name="Mica E."/>
            <person name="Maldonado J."/>
            <person name="Lazzari B."/>
            <person name="Bielenberg D."/>
            <person name="Pirona R."/>
            <person name="Miculan M."/>
            <person name="Barakat A."/>
            <person name="Testolin R."/>
            <person name="Stella A."/>
            <person name="Tartarini S."/>
            <person name="Tonutti P."/>
            <person name="Arus P."/>
            <person name="Orellana A."/>
            <person name="Wells C."/>
            <person name="Main D."/>
            <person name="Vizzotto G."/>
            <person name="Silva H."/>
            <person name="Salamini F."/>
            <person name="Schmutz J."/>
            <person name="Morgante M."/>
            <person name="Rokhsar D.S."/>
        </authorList>
    </citation>
    <scope>NUCLEOTIDE SEQUENCE [LARGE SCALE GENOMIC DNA]</scope>
    <source>
        <strain evidence="13">cv. Nemared</strain>
    </source>
</reference>
<keyword evidence="3" id="KW-0805">Transcription regulation</keyword>
<dbReference type="SUPFAM" id="SSF46689">
    <property type="entry name" value="Homeodomain-like"/>
    <property type="match status" value="1"/>
</dbReference>
<dbReference type="InterPro" id="IPR003106">
    <property type="entry name" value="Leu_zip_homeo"/>
</dbReference>
<evidence type="ECO:0000313" key="12">
    <source>
        <dbReference type="EMBL" id="ONI27100.1"/>
    </source>
</evidence>
<dbReference type="GO" id="GO:0043565">
    <property type="term" value="F:sequence-specific DNA binding"/>
    <property type="evidence" value="ECO:0007669"/>
    <property type="project" value="InterPro"/>
</dbReference>
<dbReference type="Gramene" id="ONI27100">
    <property type="protein sequence ID" value="ONI27100"/>
    <property type="gene ID" value="PRUPE_1G068400"/>
</dbReference>
<keyword evidence="10" id="KW-0175">Coiled coil</keyword>
<feature type="coiled-coil region" evidence="10">
    <location>
        <begin position="153"/>
        <end position="180"/>
    </location>
</feature>
<sequence length="241" mass="27436">MGGDEEACNTKLALGLGVGEYASRQEMRKKENPSVCLDLSFALCPKQEVATLGYHMENRSSLRAMDEDEESERSIGTNNKSIIMNNKNGVRKKLRLTKEQSTLLEESFSRHSTLNPARKQSLAEQLNLKPRQVEVWFQNRRARTKLKQTEVDCEFWKKRCESLGDENRRLKKELQGLKSLNKNEASPLYIQIPKATMLSMCPPCERMVKAHHHNQAAAKNTEDLTVVRKSNKLQGGFDGTN</sequence>
<dbReference type="Proteomes" id="UP000006882">
    <property type="component" value="Chromosome G1"/>
</dbReference>
<keyword evidence="4 8" id="KW-0238">DNA-binding</keyword>
<keyword evidence="5 8" id="KW-0371">Homeobox</keyword>
<dbReference type="OrthoDB" id="6159439at2759"/>
<dbReference type="EMBL" id="CM007651">
    <property type="protein sequence ID" value="ONI27100.1"/>
    <property type="molecule type" value="Genomic_DNA"/>
</dbReference>
<dbReference type="Pfam" id="PF00046">
    <property type="entry name" value="Homeodomain"/>
    <property type="match status" value="1"/>
</dbReference>
<proteinExistence type="inferred from homology"/>
<dbReference type="InterPro" id="IPR009057">
    <property type="entry name" value="Homeodomain-like_sf"/>
</dbReference>
<evidence type="ECO:0000256" key="9">
    <source>
        <dbReference type="RuleBase" id="RU000682"/>
    </source>
</evidence>
<dbReference type="GO" id="GO:0000981">
    <property type="term" value="F:DNA-binding transcription factor activity, RNA polymerase II-specific"/>
    <property type="evidence" value="ECO:0007669"/>
    <property type="project" value="InterPro"/>
</dbReference>
<evidence type="ECO:0000256" key="6">
    <source>
        <dbReference type="ARBA" id="ARBA00023163"/>
    </source>
</evidence>
<organism evidence="12 13">
    <name type="scientific">Prunus persica</name>
    <name type="common">Peach</name>
    <name type="synonym">Amygdalus persica</name>
    <dbReference type="NCBI Taxonomy" id="3760"/>
    <lineage>
        <taxon>Eukaryota</taxon>
        <taxon>Viridiplantae</taxon>
        <taxon>Streptophyta</taxon>
        <taxon>Embryophyta</taxon>
        <taxon>Tracheophyta</taxon>
        <taxon>Spermatophyta</taxon>
        <taxon>Magnoliopsida</taxon>
        <taxon>eudicotyledons</taxon>
        <taxon>Gunneridae</taxon>
        <taxon>Pentapetalae</taxon>
        <taxon>rosids</taxon>
        <taxon>fabids</taxon>
        <taxon>Rosales</taxon>
        <taxon>Rosaceae</taxon>
        <taxon>Amygdaloideae</taxon>
        <taxon>Amygdaleae</taxon>
        <taxon>Prunus</taxon>
    </lineage>
</organism>
<evidence type="ECO:0000256" key="8">
    <source>
        <dbReference type="PROSITE-ProRule" id="PRU00108"/>
    </source>
</evidence>
<keyword evidence="7 8" id="KW-0539">Nucleus</keyword>
<feature type="domain" description="Homeobox" evidence="11">
    <location>
        <begin position="87"/>
        <end position="147"/>
    </location>
</feature>
<evidence type="ECO:0000256" key="2">
    <source>
        <dbReference type="ARBA" id="ARBA00006074"/>
    </source>
</evidence>
<protein>
    <recommendedName>
        <fullName evidence="11">Homeobox domain-containing protein</fullName>
    </recommendedName>
</protein>
<evidence type="ECO:0000313" key="13">
    <source>
        <dbReference type="Proteomes" id="UP000006882"/>
    </source>
</evidence>
<feature type="DNA-binding region" description="Homeobox" evidence="8">
    <location>
        <begin position="89"/>
        <end position="148"/>
    </location>
</feature>
<dbReference type="InterPro" id="IPR017970">
    <property type="entry name" value="Homeobox_CS"/>
</dbReference>
<dbReference type="InterPro" id="IPR001356">
    <property type="entry name" value="HD"/>
</dbReference>
<dbReference type="eggNOG" id="KOG0483">
    <property type="taxonomic scope" value="Eukaryota"/>
</dbReference>
<dbReference type="SMART" id="SM00340">
    <property type="entry name" value="HALZ"/>
    <property type="match status" value="1"/>
</dbReference>
<evidence type="ECO:0000256" key="3">
    <source>
        <dbReference type="ARBA" id="ARBA00023015"/>
    </source>
</evidence>
<keyword evidence="13" id="KW-1185">Reference proteome</keyword>
<dbReference type="AlphaFoldDB" id="A0A251QUI1"/>
<dbReference type="SMART" id="SM00389">
    <property type="entry name" value="HOX"/>
    <property type="match status" value="1"/>
</dbReference>
<dbReference type="PANTHER" id="PTHR45714">
    <property type="entry name" value="HOMEOBOX-LEUCINE ZIPPER PROTEIN HAT14"/>
    <property type="match status" value="1"/>
</dbReference>
<dbReference type="PANTHER" id="PTHR45714:SF72">
    <property type="entry name" value="HOMEOBOX-LEUCINE ZIPPER PROTEIN HOX26-RELATED"/>
    <property type="match status" value="1"/>
</dbReference>
<keyword evidence="6" id="KW-0804">Transcription</keyword>
<name>A0A251QUI1_PRUPE</name>
<dbReference type="GO" id="GO:0005634">
    <property type="term" value="C:nucleus"/>
    <property type="evidence" value="ECO:0007669"/>
    <property type="project" value="UniProtKB-SubCell"/>
</dbReference>
<comment type="similarity">
    <text evidence="2">Belongs to the HD-ZIP homeobox family. Class II subfamily.</text>
</comment>
<evidence type="ECO:0000256" key="4">
    <source>
        <dbReference type="ARBA" id="ARBA00023125"/>
    </source>
</evidence>
<evidence type="ECO:0000256" key="1">
    <source>
        <dbReference type="ARBA" id="ARBA00004123"/>
    </source>
</evidence>
<evidence type="ECO:0000259" key="11">
    <source>
        <dbReference type="PROSITE" id="PS50071"/>
    </source>
</evidence>
<gene>
    <name evidence="12" type="ORF">PRUPE_1G068400</name>
</gene>